<gene>
    <name evidence="1" type="ORF">GQ602_002094</name>
</gene>
<sequence length="204" mass="22776">MNRMKHGSLPSAIEVGHGYQGIIRPKSLRHGAAADNGGKMADIERNEHWRPYSKFINDDSLDRYNGEMAGGKGFIAAEKAICRYSNVEALLPIHGGEPVMKAYGNVHDVPLFQSEVRARYAHNFSCATATTVTISRYCHAPKVGCRKYGSFRSRFWDTFAPNGGFGPSALPLRFCRDVPVFMDTIQPSREEGNMWFVDVGDMRL</sequence>
<keyword evidence="2" id="KW-1185">Reference proteome</keyword>
<dbReference type="Proteomes" id="UP000562929">
    <property type="component" value="Unassembled WGS sequence"/>
</dbReference>
<comment type="caution">
    <text evidence="1">The sequence shown here is derived from an EMBL/GenBank/DDBJ whole genome shotgun (WGS) entry which is preliminary data.</text>
</comment>
<name>A0A8H4Q9W6_9HYPO</name>
<dbReference type="EMBL" id="JAACLJ010000002">
    <property type="protein sequence ID" value="KAF4591795.1"/>
    <property type="molecule type" value="Genomic_DNA"/>
</dbReference>
<dbReference type="AlphaFoldDB" id="A0A8H4Q9W6"/>
<reference evidence="1 2" key="1">
    <citation type="journal article" date="2020" name="G3 (Bethesda)">
        <title>Genetic Underpinnings of Host Manipulation by Ophiocordyceps as Revealed by Comparative Transcriptomics.</title>
        <authorList>
            <person name="Will I."/>
            <person name="Das B."/>
            <person name="Trinh T."/>
            <person name="Brachmann A."/>
            <person name="Ohm R.A."/>
            <person name="de Bekker C."/>
        </authorList>
    </citation>
    <scope>NUCLEOTIDE SEQUENCE [LARGE SCALE GENOMIC DNA]</scope>
    <source>
        <strain evidence="1 2">EC05</strain>
    </source>
</reference>
<evidence type="ECO:0000313" key="2">
    <source>
        <dbReference type="Proteomes" id="UP000562929"/>
    </source>
</evidence>
<evidence type="ECO:0000313" key="1">
    <source>
        <dbReference type="EMBL" id="KAF4591795.1"/>
    </source>
</evidence>
<dbReference type="OrthoDB" id="10380131at2759"/>
<organism evidence="1 2">
    <name type="scientific">Ophiocordyceps camponoti-floridani</name>
    <dbReference type="NCBI Taxonomy" id="2030778"/>
    <lineage>
        <taxon>Eukaryota</taxon>
        <taxon>Fungi</taxon>
        <taxon>Dikarya</taxon>
        <taxon>Ascomycota</taxon>
        <taxon>Pezizomycotina</taxon>
        <taxon>Sordariomycetes</taxon>
        <taxon>Hypocreomycetidae</taxon>
        <taxon>Hypocreales</taxon>
        <taxon>Ophiocordycipitaceae</taxon>
        <taxon>Ophiocordyceps</taxon>
    </lineage>
</organism>
<proteinExistence type="predicted"/>
<accession>A0A8H4Q9W6</accession>
<protein>
    <submittedName>
        <fullName evidence="1">Uncharacterized protein</fullName>
    </submittedName>
</protein>